<dbReference type="Gene3D" id="1.10.3290.10">
    <property type="entry name" value="Fido-like domain"/>
    <property type="match status" value="1"/>
</dbReference>
<sequence>MPLEPGYGETPVSDDELQWLLPKVHSLFEEPVTKAAVYGLEQAAQVEITETLVEEVLDGQRTLNDLLSDYFLRDLHRWLYGDIWTWAGTYRRHELNIGVDPQQISVQLRQSMDTLRWRWEDAGNLTARQLGIAVHAEGVRIHPFTDGNGRATRLHADLVFIAAQTGDTLERYDWELDKKPYIELLREYDRHRNPTDLAAFIAVQPLSE</sequence>
<dbReference type="InterPro" id="IPR040198">
    <property type="entry name" value="Fido_containing"/>
</dbReference>
<dbReference type="SUPFAM" id="SSF140931">
    <property type="entry name" value="Fic-like"/>
    <property type="match status" value="1"/>
</dbReference>
<dbReference type="Pfam" id="PF02661">
    <property type="entry name" value="Fic"/>
    <property type="match status" value="1"/>
</dbReference>
<reference evidence="2 3" key="1">
    <citation type="submission" date="2024-04" db="EMBL/GenBank/DDBJ databases">
        <title>Polymorphospora sp. isolated from Baiyangdian Lake in Xiong'an New Area.</title>
        <authorList>
            <person name="Zhang X."/>
            <person name="Liu J."/>
        </authorList>
    </citation>
    <scope>NUCLEOTIDE SEQUENCE [LARGE SCALE GENOMIC DNA]</scope>
    <source>
        <strain evidence="2 3">2-325</strain>
    </source>
</reference>
<name>A0ABV5CLP5_9ACTN</name>
<feature type="domain" description="Fido" evidence="1">
    <location>
        <begin position="67"/>
        <end position="203"/>
    </location>
</feature>
<dbReference type="InterPro" id="IPR003812">
    <property type="entry name" value="Fido"/>
</dbReference>
<organism evidence="2 3">
    <name type="scientific">Polymorphospora lycopeni</name>
    <dbReference type="NCBI Taxonomy" id="3140240"/>
    <lineage>
        <taxon>Bacteria</taxon>
        <taxon>Bacillati</taxon>
        <taxon>Actinomycetota</taxon>
        <taxon>Actinomycetes</taxon>
        <taxon>Micromonosporales</taxon>
        <taxon>Micromonosporaceae</taxon>
        <taxon>Polymorphospora</taxon>
    </lineage>
</organism>
<protein>
    <submittedName>
        <fullName evidence="2">Fic family protein</fullName>
    </submittedName>
</protein>
<dbReference type="RefSeq" id="WP_375733406.1">
    <property type="nucleotide sequence ID" value="NZ_JBCGDC010000011.1"/>
</dbReference>
<gene>
    <name evidence="2" type="ORF">AAFH96_06155</name>
</gene>
<evidence type="ECO:0000313" key="3">
    <source>
        <dbReference type="Proteomes" id="UP001582793"/>
    </source>
</evidence>
<dbReference type="EMBL" id="JBCGDC010000011">
    <property type="protein sequence ID" value="MFB6392689.1"/>
    <property type="molecule type" value="Genomic_DNA"/>
</dbReference>
<dbReference type="PROSITE" id="PS51459">
    <property type="entry name" value="FIDO"/>
    <property type="match status" value="1"/>
</dbReference>
<dbReference type="PANTHER" id="PTHR13504:SF38">
    <property type="entry name" value="FIDO DOMAIN-CONTAINING PROTEIN"/>
    <property type="match status" value="1"/>
</dbReference>
<accession>A0ABV5CLP5</accession>
<evidence type="ECO:0000313" key="2">
    <source>
        <dbReference type="EMBL" id="MFB6392689.1"/>
    </source>
</evidence>
<proteinExistence type="predicted"/>
<dbReference type="InterPro" id="IPR036597">
    <property type="entry name" value="Fido-like_dom_sf"/>
</dbReference>
<comment type="caution">
    <text evidence="2">The sequence shown here is derived from an EMBL/GenBank/DDBJ whole genome shotgun (WGS) entry which is preliminary data.</text>
</comment>
<evidence type="ECO:0000259" key="1">
    <source>
        <dbReference type="PROSITE" id="PS51459"/>
    </source>
</evidence>
<keyword evidence="3" id="KW-1185">Reference proteome</keyword>
<dbReference type="Proteomes" id="UP001582793">
    <property type="component" value="Unassembled WGS sequence"/>
</dbReference>
<dbReference type="PANTHER" id="PTHR13504">
    <property type="entry name" value="FIDO DOMAIN-CONTAINING PROTEIN DDB_G0283145"/>
    <property type="match status" value="1"/>
</dbReference>